<keyword evidence="1" id="KW-0479">Metal-binding</keyword>
<feature type="domain" description="VOC" evidence="3">
    <location>
        <begin position="357"/>
        <end position="533"/>
    </location>
</feature>
<feature type="transmembrane region" description="Helical" evidence="2">
    <location>
        <begin position="208"/>
        <end position="236"/>
    </location>
</feature>
<dbReference type="Proteomes" id="UP000522262">
    <property type="component" value="Unassembled WGS sequence"/>
</dbReference>
<sequence>MGQYGFLIPDRYVREVPGEVDMNTASILWGISLGVAVFSVAKASEQSWRAWKRRRRVTFYVAMIWAVWFSSMVLGCLAWGFQRQYIDPSFGFYFSVALFWALQVQFLLQIILNRLGLLMVVPGRAARLKWIVFAIILAVNISVFIIWMPARLQINDQWIWLNNIWDRCEKVIFALVDGALNAYFIYLVRSRLIENGLTKYVPLYRMNLFLIFVSLSLDVVLVGLMSLPSSLVYLSFHPVCYLLKLQIEMKMAELITKIVQSSGATGKDNTYCHHSSANHANSMATNTIAKPTVTHSHSGVHRTIPRTNTTHIEAGDRDSSIEMELQGRMKMPVGEFMPNGLGTDPPLTSDDPTLGYKLFHLMLRIRDPVQSLHFYIDLMGMRTVFTMDTGPFTIYYLGYPQTDEHRADLGKFGRDTLAQLACTPGLIELYHVHGSENEPEGYYSTGNQPPNLGLGHIGFSVPDVPRAVERLRNHGVEVIKDLGAASREDVPLSQWETEKKIGLGDLHPAYQHVFGQIAFVKDPDGYTVELVPQKLQE</sequence>
<evidence type="ECO:0000313" key="4">
    <source>
        <dbReference type="EMBL" id="KAF5557541.1"/>
    </source>
</evidence>
<keyword evidence="4" id="KW-0456">Lyase</keyword>
<dbReference type="GO" id="GO:0004462">
    <property type="term" value="F:lactoylglutathione lyase activity"/>
    <property type="evidence" value="ECO:0007669"/>
    <property type="project" value="InterPro"/>
</dbReference>
<dbReference type="PANTHER" id="PTHR35179">
    <property type="entry name" value="PROTEIN CBG02620"/>
    <property type="match status" value="1"/>
</dbReference>
<gene>
    <name evidence="4" type="ORF">FMEXI_705</name>
</gene>
<evidence type="ECO:0000259" key="3">
    <source>
        <dbReference type="PROSITE" id="PS51819"/>
    </source>
</evidence>
<evidence type="ECO:0000313" key="5">
    <source>
        <dbReference type="Proteomes" id="UP000522262"/>
    </source>
</evidence>
<feature type="transmembrane region" description="Helical" evidence="2">
    <location>
        <begin position="128"/>
        <end position="150"/>
    </location>
</feature>
<keyword evidence="2" id="KW-0812">Transmembrane</keyword>
<dbReference type="EMBL" id="JAAOAM010000019">
    <property type="protein sequence ID" value="KAF5557541.1"/>
    <property type="molecule type" value="Genomic_DNA"/>
</dbReference>
<dbReference type="Pfam" id="PF00903">
    <property type="entry name" value="Glyoxalase"/>
    <property type="match status" value="1"/>
</dbReference>
<dbReference type="GO" id="GO:0046872">
    <property type="term" value="F:metal ion binding"/>
    <property type="evidence" value="ECO:0007669"/>
    <property type="project" value="UniProtKB-KW"/>
</dbReference>
<accession>A0A8H5N8K3</accession>
<name>A0A8H5N8K3_9HYPO</name>
<dbReference type="SUPFAM" id="SSF54593">
    <property type="entry name" value="Glyoxalase/Bleomycin resistance protein/Dihydroxybiphenyl dioxygenase"/>
    <property type="match status" value="1"/>
</dbReference>
<keyword evidence="5" id="KW-1185">Reference proteome</keyword>
<proteinExistence type="predicted"/>
<feature type="transmembrane region" description="Helical" evidence="2">
    <location>
        <begin position="57"/>
        <end position="80"/>
    </location>
</feature>
<reference evidence="4 5" key="1">
    <citation type="submission" date="2020-05" db="EMBL/GenBank/DDBJ databases">
        <title>Identification and distribution of gene clusters putatively required for synthesis of sphingolipid metabolism inhibitors in phylogenetically diverse species of the filamentous fungus Fusarium.</title>
        <authorList>
            <person name="Kim H.-S."/>
            <person name="Busman M."/>
            <person name="Brown D.W."/>
            <person name="Divon H."/>
            <person name="Uhlig S."/>
            <person name="Proctor R.H."/>
        </authorList>
    </citation>
    <scope>NUCLEOTIDE SEQUENCE [LARGE SCALE GENOMIC DNA]</scope>
    <source>
        <strain evidence="4 5">NRRL 53147</strain>
    </source>
</reference>
<dbReference type="PROSITE" id="PS00935">
    <property type="entry name" value="GLYOXALASE_I_2"/>
    <property type="match status" value="1"/>
</dbReference>
<dbReference type="AlphaFoldDB" id="A0A8H5N8K3"/>
<keyword evidence="2" id="KW-1133">Transmembrane helix</keyword>
<dbReference type="InterPro" id="IPR037523">
    <property type="entry name" value="VOC_core"/>
</dbReference>
<keyword evidence="2" id="KW-0472">Membrane</keyword>
<dbReference type="Gene3D" id="3.10.180.10">
    <property type="entry name" value="2,3-Dihydroxybiphenyl 1,2-Dioxygenase, domain 1"/>
    <property type="match status" value="1"/>
</dbReference>
<evidence type="ECO:0000256" key="2">
    <source>
        <dbReference type="SAM" id="Phobius"/>
    </source>
</evidence>
<feature type="transmembrane region" description="Helical" evidence="2">
    <location>
        <begin position="92"/>
        <end position="116"/>
    </location>
</feature>
<dbReference type="PROSITE" id="PS51819">
    <property type="entry name" value="VOC"/>
    <property type="match status" value="1"/>
</dbReference>
<feature type="transmembrane region" description="Helical" evidence="2">
    <location>
        <begin position="170"/>
        <end position="188"/>
    </location>
</feature>
<comment type="caution">
    <text evidence="4">The sequence shown here is derived from an EMBL/GenBank/DDBJ whole genome shotgun (WGS) entry which is preliminary data.</text>
</comment>
<dbReference type="InterPro" id="IPR018146">
    <property type="entry name" value="Glyoxalase_1_CS"/>
</dbReference>
<dbReference type="PANTHER" id="PTHR35179:SF1">
    <property type="entry name" value="INTEGRAL MEMBRANE PROTEIN"/>
    <property type="match status" value="1"/>
</dbReference>
<organism evidence="4 5">
    <name type="scientific">Fusarium mexicanum</name>
    <dbReference type="NCBI Taxonomy" id="751941"/>
    <lineage>
        <taxon>Eukaryota</taxon>
        <taxon>Fungi</taxon>
        <taxon>Dikarya</taxon>
        <taxon>Ascomycota</taxon>
        <taxon>Pezizomycotina</taxon>
        <taxon>Sordariomycetes</taxon>
        <taxon>Hypocreomycetidae</taxon>
        <taxon>Hypocreales</taxon>
        <taxon>Nectriaceae</taxon>
        <taxon>Fusarium</taxon>
        <taxon>Fusarium fujikuroi species complex</taxon>
    </lineage>
</organism>
<dbReference type="CDD" id="cd07233">
    <property type="entry name" value="GlxI_Zn"/>
    <property type="match status" value="1"/>
</dbReference>
<dbReference type="InterPro" id="IPR029068">
    <property type="entry name" value="Glyas_Bleomycin-R_OHBP_Dase"/>
</dbReference>
<dbReference type="InterPro" id="IPR004360">
    <property type="entry name" value="Glyas_Fos-R_dOase_dom"/>
</dbReference>
<evidence type="ECO:0000256" key="1">
    <source>
        <dbReference type="ARBA" id="ARBA00022723"/>
    </source>
</evidence>
<protein>
    <submittedName>
        <fullName evidence="4">Lactoylglutathione lyase</fullName>
    </submittedName>
</protein>
<feature type="transmembrane region" description="Helical" evidence="2">
    <location>
        <begin position="27"/>
        <end position="45"/>
    </location>
</feature>